<dbReference type="Proteomes" id="UP000679341">
    <property type="component" value="Chromosome"/>
</dbReference>
<name>A0A8T8LJ11_9EURY</name>
<evidence type="ECO:0000256" key="3">
    <source>
        <dbReference type="ARBA" id="ARBA00023172"/>
    </source>
</evidence>
<dbReference type="GO" id="GO:0005737">
    <property type="term" value="C:cytoplasm"/>
    <property type="evidence" value="ECO:0007669"/>
    <property type="project" value="UniProtKB-SubCell"/>
</dbReference>
<dbReference type="GO" id="GO:0015074">
    <property type="term" value="P:DNA integration"/>
    <property type="evidence" value="ECO:0007669"/>
    <property type="project" value="UniProtKB-KW"/>
</dbReference>
<evidence type="ECO:0000256" key="1">
    <source>
        <dbReference type="ARBA" id="ARBA00004496"/>
    </source>
</evidence>
<evidence type="ECO:0000256" key="2">
    <source>
        <dbReference type="ARBA" id="ARBA00022908"/>
    </source>
</evidence>
<dbReference type="GeneID" id="64828156"/>
<dbReference type="PANTHER" id="PTHR30349:SF77">
    <property type="entry name" value="TYROSINE RECOMBINASE XERC"/>
    <property type="match status" value="1"/>
</dbReference>
<dbReference type="OrthoDB" id="330648at2157"/>
<dbReference type="InterPro" id="IPR050090">
    <property type="entry name" value="Tyrosine_recombinase_XerCD"/>
</dbReference>
<proteinExistence type="predicted"/>
<dbReference type="InterPro" id="IPR011010">
    <property type="entry name" value="DNA_brk_join_enz"/>
</dbReference>
<dbReference type="AlphaFoldDB" id="A0A8T8LJ11"/>
<dbReference type="EMBL" id="CP073695">
    <property type="protein sequence ID" value="QUO47182.1"/>
    <property type="molecule type" value="Genomic_DNA"/>
</dbReference>
<gene>
    <name evidence="5" type="ORF">J7656_11410</name>
</gene>
<evidence type="ECO:0000313" key="6">
    <source>
        <dbReference type="Proteomes" id="UP000679341"/>
    </source>
</evidence>
<feature type="domain" description="Tyr recombinase" evidence="4">
    <location>
        <begin position="151"/>
        <end position="337"/>
    </location>
</feature>
<dbReference type="PROSITE" id="PS51898">
    <property type="entry name" value="TYR_RECOMBINASE"/>
    <property type="match status" value="1"/>
</dbReference>
<keyword evidence="2" id="KW-0229">DNA integration</keyword>
<dbReference type="RefSeq" id="WP_211553323.1">
    <property type="nucleotide sequence ID" value="NZ_CP073695.1"/>
</dbReference>
<dbReference type="InterPro" id="IPR002104">
    <property type="entry name" value="Integrase_catalytic"/>
</dbReference>
<dbReference type="GO" id="GO:0003677">
    <property type="term" value="F:DNA binding"/>
    <property type="evidence" value="ECO:0007669"/>
    <property type="project" value="InterPro"/>
</dbReference>
<sequence>MTASNHERYSVEIEGGRSLNLVPSKNAEQLNEQQLVDYAELRRRFVKWLRERAKNPEKLEGYSDYTVYETAYKCARFDRWVWGEEKRYTHPPTTKHADRYIDDVVSYWDVGNSTKGKTEEALARYYRWLAETTHVDVWDHEQRFNSGGGDAPRDYLTRRERRLVRETALDAGGWKIPAIVCVSLDAALRPVEVARATTEWCDIVNAMLRIPREDSSKNTDNWRTSLTTRSATVLDHWLDERKTIEMYDGREELWLTREGSTYGSRSLARLLRRLCDQAGIDSGARSMTWYSLRHSTGTYMTAERDLAATKAQLRHQSAQTTLKYDQVPPDQRRDVLDKM</sequence>
<dbReference type="GO" id="GO:0006310">
    <property type="term" value="P:DNA recombination"/>
    <property type="evidence" value="ECO:0007669"/>
    <property type="project" value="UniProtKB-KW"/>
</dbReference>
<evidence type="ECO:0000313" key="5">
    <source>
        <dbReference type="EMBL" id="QUO47182.1"/>
    </source>
</evidence>
<dbReference type="InterPro" id="IPR013762">
    <property type="entry name" value="Integrase-like_cat_sf"/>
</dbReference>
<dbReference type="Gene3D" id="1.10.443.10">
    <property type="entry name" value="Intergrase catalytic core"/>
    <property type="match status" value="1"/>
</dbReference>
<protein>
    <submittedName>
        <fullName evidence="5">Site-specific integrase</fullName>
    </submittedName>
</protein>
<dbReference type="PANTHER" id="PTHR30349">
    <property type="entry name" value="PHAGE INTEGRASE-RELATED"/>
    <property type="match status" value="1"/>
</dbReference>
<evidence type="ECO:0000259" key="4">
    <source>
        <dbReference type="PROSITE" id="PS51898"/>
    </source>
</evidence>
<comment type="subcellular location">
    <subcellularLocation>
        <location evidence="1">Cytoplasm</location>
    </subcellularLocation>
</comment>
<reference evidence="5 6" key="1">
    <citation type="submission" date="2021-03" db="EMBL/GenBank/DDBJ databases">
        <title>Halorubrum sodomense MBLA0099, Whole genome shotgun sequencing.</title>
        <authorList>
            <person name="Seo M.-J."/>
            <person name="Cho E.-S."/>
            <person name="Hwang C.Y."/>
        </authorList>
    </citation>
    <scope>NUCLEOTIDE SEQUENCE [LARGE SCALE GENOMIC DNA]</scope>
    <source>
        <strain evidence="5 6">MBLA0099</strain>
    </source>
</reference>
<dbReference type="SUPFAM" id="SSF56349">
    <property type="entry name" value="DNA breaking-rejoining enzymes"/>
    <property type="match status" value="1"/>
</dbReference>
<organism evidence="5 6">
    <name type="scientific">Halorubrum ruber</name>
    <dbReference type="NCBI Taxonomy" id="2982524"/>
    <lineage>
        <taxon>Archaea</taxon>
        <taxon>Methanobacteriati</taxon>
        <taxon>Methanobacteriota</taxon>
        <taxon>Stenosarchaea group</taxon>
        <taxon>Halobacteria</taxon>
        <taxon>Halobacteriales</taxon>
        <taxon>Haloferacaceae</taxon>
        <taxon>Halorubrum</taxon>
    </lineage>
</organism>
<keyword evidence="3" id="KW-0233">DNA recombination</keyword>
<dbReference type="KEGG" id="hss:J7656_11410"/>
<keyword evidence="6" id="KW-1185">Reference proteome</keyword>
<accession>A0A8T8LJ11</accession>